<evidence type="ECO:0000313" key="3">
    <source>
        <dbReference type="Proteomes" id="UP000657918"/>
    </source>
</evidence>
<evidence type="ECO:0000313" key="2">
    <source>
        <dbReference type="EMBL" id="KAF9672088.1"/>
    </source>
</evidence>
<keyword evidence="1" id="KW-0732">Signal</keyword>
<organism evidence="2 3">
    <name type="scientific">Salix dunnii</name>
    <dbReference type="NCBI Taxonomy" id="1413687"/>
    <lineage>
        <taxon>Eukaryota</taxon>
        <taxon>Viridiplantae</taxon>
        <taxon>Streptophyta</taxon>
        <taxon>Embryophyta</taxon>
        <taxon>Tracheophyta</taxon>
        <taxon>Spermatophyta</taxon>
        <taxon>Magnoliopsida</taxon>
        <taxon>eudicotyledons</taxon>
        <taxon>Gunneridae</taxon>
        <taxon>Pentapetalae</taxon>
        <taxon>rosids</taxon>
        <taxon>fabids</taxon>
        <taxon>Malpighiales</taxon>
        <taxon>Salicaceae</taxon>
        <taxon>Saliceae</taxon>
        <taxon>Salix</taxon>
    </lineage>
</organism>
<reference evidence="2 3" key="1">
    <citation type="submission" date="2020-10" db="EMBL/GenBank/DDBJ databases">
        <title>Plant Genome Project.</title>
        <authorList>
            <person name="Zhang R.-G."/>
        </authorList>
    </citation>
    <scope>NUCLEOTIDE SEQUENCE [LARGE SCALE GENOMIC DNA]</scope>
    <source>
        <strain evidence="2">FAFU-HL-1</strain>
        <tissue evidence="2">Leaf</tissue>
    </source>
</reference>
<accession>A0A835JKT0</accession>
<proteinExistence type="predicted"/>
<dbReference type="OrthoDB" id="852173at2759"/>
<sequence length="97" mass="10402">MATRLVLLLLFALVFVIDARKLAMSKEGSALHGEKTFNSNYFPGVDSSFAFGHGAGSGGGYGKGKNGGSSYKWILPSMHAAIIPSREFPWRKVQIGP</sequence>
<keyword evidence="3" id="KW-1185">Reference proteome</keyword>
<evidence type="ECO:0008006" key="4">
    <source>
        <dbReference type="Google" id="ProtNLM"/>
    </source>
</evidence>
<gene>
    <name evidence="2" type="ORF">SADUNF_Sadunf11G0004400</name>
</gene>
<feature type="chain" id="PRO_5032790973" description="Glycine-rich protein" evidence="1">
    <location>
        <begin position="20"/>
        <end position="97"/>
    </location>
</feature>
<evidence type="ECO:0000256" key="1">
    <source>
        <dbReference type="SAM" id="SignalP"/>
    </source>
</evidence>
<feature type="signal peptide" evidence="1">
    <location>
        <begin position="1"/>
        <end position="19"/>
    </location>
</feature>
<comment type="caution">
    <text evidence="2">The sequence shown here is derived from an EMBL/GenBank/DDBJ whole genome shotgun (WGS) entry which is preliminary data.</text>
</comment>
<dbReference type="Proteomes" id="UP000657918">
    <property type="component" value="Chromosome 11"/>
</dbReference>
<protein>
    <recommendedName>
        <fullName evidence="4">Glycine-rich protein</fullName>
    </recommendedName>
</protein>
<name>A0A835JKT0_9ROSI</name>
<dbReference type="AlphaFoldDB" id="A0A835JKT0"/>
<dbReference type="EMBL" id="JADGMS010000011">
    <property type="protein sequence ID" value="KAF9672088.1"/>
    <property type="molecule type" value="Genomic_DNA"/>
</dbReference>